<dbReference type="EMBL" id="RCHS01000953">
    <property type="protein sequence ID" value="RMX56004.1"/>
    <property type="molecule type" value="Genomic_DNA"/>
</dbReference>
<dbReference type="AlphaFoldDB" id="A0A3M6UR14"/>
<gene>
    <name evidence="1" type="ORF">pdam_00019584</name>
</gene>
<sequence>MMILTRQPGQTISLSMLLFVISGTWGYRSRIEMINVTFCGEYDKPPTFKVSPWPFIPAGTHFNVNITFTPEVDVLEAFWQYEVVSDGKVIFKYRDDTICDVDPFFCNLPAGETKVWVQSEKLPAIPPVFKNRICKVKLQFFNEENIMFLCVEIVGKVR</sequence>
<accession>A0A3M6UR14</accession>
<reference evidence="1 2" key="1">
    <citation type="journal article" date="2018" name="Sci. Rep.">
        <title>Comparative analysis of the Pocillopora damicornis genome highlights role of immune system in coral evolution.</title>
        <authorList>
            <person name="Cunning R."/>
            <person name="Bay R.A."/>
            <person name="Gillette P."/>
            <person name="Baker A.C."/>
            <person name="Traylor-Knowles N."/>
        </authorList>
    </citation>
    <scope>NUCLEOTIDE SEQUENCE [LARGE SCALE GENOMIC DNA]</scope>
    <source>
        <strain evidence="1">RSMAS</strain>
        <tissue evidence="1">Whole animal</tissue>
    </source>
</reference>
<organism evidence="1 2">
    <name type="scientific">Pocillopora damicornis</name>
    <name type="common">Cauliflower coral</name>
    <name type="synonym">Millepora damicornis</name>
    <dbReference type="NCBI Taxonomy" id="46731"/>
    <lineage>
        <taxon>Eukaryota</taxon>
        <taxon>Metazoa</taxon>
        <taxon>Cnidaria</taxon>
        <taxon>Anthozoa</taxon>
        <taxon>Hexacorallia</taxon>
        <taxon>Scleractinia</taxon>
        <taxon>Astrocoeniina</taxon>
        <taxon>Pocilloporidae</taxon>
        <taxon>Pocillopora</taxon>
    </lineage>
</organism>
<dbReference type="InterPro" id="IPR014756">
    <property type="entry name" value="Ig_E-set"/>
</dbReference>
<dbReference type="Proteomes" id="UP000275408">
    <property type="component" value="Unassembled WGS sequence"/>
</dbReference>
<dbReference type="STRING" id="46731.A0A3M6UR14"/>
<protein>
    <submittedName>
        <fullName evidence="1">Uncharacterized protein</fullName>
    </submittedName>
</protein>
<dbReference type="Gene3D" id="2.60.40.770">
    <property type="match status" value="1"/>
</dbReference>
<name>A0A3M6UR14_POCDA</name>
<keyword evidence="2" id="KW-1185">Reference proteome</keyword>
<comment type="caution">
    <text evidence="1">The sequence shown here is derived from an EMBL/GenBank/DDBJ whole genome shotgun (WGS) entry which is preliminary data.</text>
</comment>
<dbReference type="OrthoDB" id="5959172at2759"/>
<proteinExistence type="predicted"/>
<evidence type="ECO:0000313" key="2">
    <source>
        <dbReference type="Proteomes" id="UP000275408"/>
    </source>
</evidence>
<dbReference type="SUPFAM" id="SSF81296">
    <property type="entry name" value="E set domains"/>
    <property type="match status" value="1"/>
</dbReference>
<evidence type="ECO:0000313" key="1">
    <source>
        <dbReference type="EMBL" id="RMX56004.1"/>
    </source>
</evidence>